<keyword evidence="11" id="KW-1185">Reference proteome</keyword>
<dbReference type="SUPFAM" id="SSF52172">
    <property type="entry name" value="CheY-like"/>
    <property type="match status" value="1"/>
</dbReference>
<evidence type="ECO:0000256" key="5">
    <source>
        <dbReference type="HAMAP-Rule" id="MF_00099"/>
    </source>
</evidence>
<dbReference type="EC" id="3.5.1.44" evidence="5"/>
<comment type="subcellular location">
    <subcellularLocation>
        <location evidence="5">Cytoplasm</location>
    </subcellularLocation>
</comment>
<sequence>MEEVIRVLVVDDSAYVRKVIKQMLSRSPFIEVIGTARDGREALDCVAELQPDVVTLDLIMPNMNGVEFLREQMQRRPLPVIIVSIASESGETALEALDAGAVEFVQKPTALATEKVFEISDELIQKVKAAAQIKLSNLPTNTNNRITSPLVSKVSSGAVDIVVMGISTGGPQALSFLIPQLPEDFPIPVAVVLHMPVGYTEMYARRLNDISPLKVVEAKEKDPVTAGTVLIAPAGRHLSFIRQPDGSVLTHLDARPFDTLHRPSVDVLFQSAAEVFGDRVLGVVMTGMGSDGKQGSAWIKSHGGLIFTEAEESCVVYGMPRAVEEAGLSDKAIPLNQITTAIMGVL</sequence>
<dbReference type="PROSITE" id="PS50110">
    <property type="entry name" value="RESPONSE_REGULATORY"/>
    <property type="match status" value="1"/>
</dbReference>
<evidence type="ECO:0000256" key="7">
    <source>
        <dbReference type="PROSITE-ProRule" id="PRU00169"/>
    </source>
</evidence>
<evidence type="ECO:0000256" key="2">
    <source>
        <dbReference type="ARBA" id="ARBA00022500"/>
    </source>
</evidence>
<dbReference type="EMBL" id="JBHFNS010000059">
    <property type="protein sequence ID" value="MFB2936711.1"/>
    <property type="molecule type" value="Genomic_DNA"/>
</dbReference>
<comment type="similarity">
    <text evidence="5">Belongs to the CheB family.</text>
</comment>
<dbReference type="PROSITE" id="PS50122">
    <property type="entry name" value="CHEB"/>
    <property type="match status" value="1"/>
</dbReference>
<dbReference type="InterPro" id="IPR001789">
    <property type="entry name" value="Sig_transdc_resp-reg_receiver"/>
</dbReference>
<reference evidence="10 11" key="1">
    <citation type="submission" date="2024-09" db="EMBL/GenBank/DDBJ databases">
        <title>Floridaenema gen nov. (Aerosakkonemataceae, Aerosakkonematales ord. nov., Cyanobacteria) from benthic tropical and subtropical fresh waters, with the description of four new species.</title>
        <authorList>
            <person name="Moretto J.A."/>
            <person name="Berthold D.E."/>
            <person name="Lefler F.W."/>
            <person name="Huang I.-S."/>
            <person name="Laughinghouse H. IV."/>
        </authorList>
    </citation>
    <scope>NUCLEOTIDE SEQUENCE [LARGE SCALE GENOMIC DNA]</scope>
    <source>
        <strain evidence="10 11">BLCC-F154</strain>
    </source>
</reference>
<evidence type="ECO:0000256" key="6">
    <source>
        <dbReference type="PROSITE-ProRule" id="PRU00050"/>
    </source>
</evidence>
<evidence type="ECO:0000256" key="3">
    <source>
        <dbReference type="ARBA" id="ARBA00022801"/>
    </source>
</evidence>
<feature type="active site" evidence="5 6">
    <location>
        <position position="167"/>
    </location>
</feature>
<gene>
    <name evidence="5" type="primary">cheB</name>
    <name evidence="10" type="ORF">ACE1B6_15775</name>
</gene>
<evidence type="ECO:0000313" key="11">
    <source>
        <dbReference type="Proteomes" id="UP001576776"/>
    </source>
</evidence>
<dbReference type="PANTHER" id="PTHR42872">
    <property type="entry name" value="PROTEIN-GLUTAMATE METHYLESTERASE/PROTEIN-GLUTAMINE GLUTAMINASE"/>
    <property type="match status" value="1"/>
</dbReference>
<feature type="modified residue" description="4-aspartylphosphate" evidence="5 7">
    <location>
        <position position="57"/>
    </location>
</feature>
<protein>
    <recommendedName>
        <fullName evidence="5">Protein-glutamate methylesterase/protein-glutamine glutaminase</fullName>
        <ecNumber evidence="5">3.1.1.61</ecNumber>
        <ecNumber evidence="5">3.5.1.44</ecNumber>
    </recommendedName>
</protein>
<dbReference type="EC" id="3.1.1.61" evidence="5"/>
<comment type="domain">
    <text evidence="5">Contains a C-terminal catalytic domain, and an N-terminal region which modulates catalytic activity.</text>
</comment>
<dbReference type="Pfam" id="PF01339">
    <property type="entry name" value="CheB_methylest"/>
    <property type="match status" value="1"/>
</dbReference>
<dbReference type="NCBIfam" id="NF001965">
    <property type="entry name" value="PRK00742.1"/>
    <property type="match status" value="1"/>
</dbReference>
<dbReference type="HAMAP" id="MF_00099">
    <property type="entry name" value="CheB_chemtxs"/>
    <property type="match status" value="1"/>
</dbReference>
<organism evidence="10 11">
    <name type="scientific">Floridaenema fluviatile BLCC-F154</name>
    <dbReference type="NCBI Taxonomy" id="3153640"/>
    <lineage>
        <taxon>Bacteria</taxon>
        <taxon>Bacillati</taxon>
        <taxon>Cyanobacteriota</taxon>
        <taxon>Cyanophyceae</taxon>
        <taxon>Oscillatoriophycideae</taxon>
        <taxon>Aerosakkonematales</taxon>
        <taxon>Aerosakkonemataceae</taxon>
        <taxon>Floridanema</taxon>
        <taxon>Floridanema fluviatile</taxon>
    </lineage>
</organism>
<dbReference type="SMART" id="SM00448">
    <property type="entry name" value="REC"/>
    <property type="match status" value="1"/>
</dbReference>
<dbReference type="InterPro" id="IPR011006">
    <property type="entry name" value="CheY-like_superfamily"/>
</dbReference>
<keyword evidence="2 5" id="KW-0145">Chemotaxis</keyword>
<dbReference type="Pfam" id="PF00072">
    <property type="entry name" value="Response_reg"/>
    <property type="match status" value="1"/>
</dbReference>
<dbReference type="SUPFAM" id="SSF52738">
    <property type="entry name" value="Methylesterase CheB, C-terminal domain"/>
    <property type="match status" value="1"/>
</dbReference>
<dbReference type="RefSeq" id="WP_413258204.1">
    <property type="nucleotide sequence ID" value="NZ_JBHFNS010000059.1"/>
</dbReference>
<evidence type="ECO:0000259" key="9">
    <source>
        <dbReference type="PROSITE" id="PS50122"/>
    </source>
</evidence>
<dbReference type="PIRSF" id="PIRSF000876">
    <property type="entry name" value="RR_chemtxs_CheB"/>
    <property type="match status" value="1"/>
</dbReference>
<name>A0ABV4YD07_9CYAN</name>
<proteinExistence type="inferred from homology"/>
<keyword evidence="1 5" id="KW-0963">Cytoplasm</keyword>
<comment type="caution">
    <text evidence="10">The sequence shown here is derived from an EMBL/GenBank/DDBJ whole genome shotgun (WGS) entry which is preliminary data.</text>
</comment>
<dbReference type="InterPro" id="IPR000673">
    <property type="entry name" value="Sig_transdc_resp-reg_Me-estase"/>
</dbReference>
<feature type="active site" evidence="5 6">
    <location>
        <position position="291"/>
    </location>
</feature>
<keyword evidence="5 7" id="KW-0597">Phosphoprotein</keyword>
<dbReference type="GO" id="GO:0008984">
    <property type="term" value="F:protein-glutamate methylesterase activity"/>
    <property type="evidence" value="ECO:0007669"/>
    <property type="project" value="UniProtKB-EC"/>
</dbReference>
<feature type="domain" description="Response regulatory" evidence="8">
    <location>
        <begin position="6"/>
        <end position="122"/>
    </location>
</feature>
<evidence type="ECO:0000256" key="4">
    <source>
        <dbReference type="ARBA" id="ARBA00048267"/>
    </source>
</evidence>
<dbReference type="PANTHER" id="PTHR42872:SF6">
    <property type="entry name" value="PROTEIN-GLUTAMATE METHYLESTERASE_PROTEIN-GLUTAMINE GLUTAMINASE"/>
    <property type="match status" value="1"/>
</dbReference>
<evidence type="ECO:0000259" key="8">
    <source>
        <dbReference type="PROSITE" id="PS50110"/>
    </source>
</evidence>
<feature type="active site" evidence="5 6">
    <location>
        <position position="194"/>
    </location>
</feature>
<comment type="catalytic activity">
    <reaction evidence="5">
        <text>L-glutaminyl-[protein] + H2O = L-glutamyl-[protein] + NH4(+)</text>
        <dbReference type="Rhea" id="RHEA:16441"/>
        <dbReference type="Rhea" id="RHEA-COMP:10207"/>
        <dbReference type="Rhea" id="RHEA-COMP:10208"/>
        <dbReference type="ChEBI" id="CHEBI:15377"/>
        <dbReference type="ChEBI" id="CHEBI:28938"/>
        <dbReference type="ChEBI" id="CHEBI:29973"/>
        <dbReference type="ChEBI" id="CHEBI:30011"/>
        <dbReference type="EC" id="3.5.1.44"/>
    </reaction>
</comment>
<dbReference type="Gene3D" id="3.40.50.2300">
    <property type="match status" value="1"/>
</dbReference>
<evidence type="ECO:0000313" key="10">
    <source>
        <dbReference type="EMBL" id="MFB2936711.1"/>
    </source>
</evidence>
<comment type="catalytic activity">
    <reaction evidence="4 5">
        <text>[protein]-L-glutamate 5-O-methyl ester + H2O = L-glutamyl-[protein] + methanol + H(+)</text>
        <dbReference type="Rhea" id="RHEA:23236"/>
        <dbReference type="Rhea" id="RHEA-COMP:10208"/>
        <dbReference type="Rhea" id="RHEA-COMP:10311"/>
        <dbReference type="ChEBI" id="CHEBI:15377"/>
        <dbReference type="ChEBI" id="CHEBI:15378"/>
        <dbReference type="ChEBI" id="CHEBI:17790"/>
        <dbReference type="ChEBI" id="CHEBI:29973"/>
        <dbReference type="ChEBI" id="CHEBI:82795"/>
        <dbReference type="EC" id="3.1.1.61"/>
    </reaction>
</comment>
<evidence type="ECO:0000256" key="1">
    <source>
        <dbReference type="ARBA" id="ARBA00022490"/>
    </source>
</evidence>
<dbReference type="CDD" id="cd16432">
    <property type="entry name" value="CheB_Rec"/>
    <property type="match status" value="1"/>
</dbReference>
<feature type="domain" description="CheB-type methylesterase" evidence="9">
    <location>
        <begin position="149"/>
        <end position="346"/>
    </location>
</feature>
<dbReference type="InterPro" id="IPR008248">
    <property type="entry name" value="CheB-like"/>
</dbReference>
<comment type="PTM">
    <text evidence="5">Phosphorylated by CheA. Phosphorylation of the N-terminal regulatory domain activates the methylesterase activity.</text>
</comment>
<accession>A0ABV4YD07</accession>
<dbReference type="Gene3D" id="3.40.50.180">
    <property type="entry name" value="Methylesterase CheB, C-terminal domain"/>
    <property type="match status" value="1"/>
</dbReference>
<comment type="function">
    <text evidence="5">Involved in chemotaxis. Part of a chemotaxis signal transduction system that modulates chemotaxis in response to various stimuli. Catalyzes the demethylation of specific methylglutamate residues introduced into the chemoreceptors (methyl-accepting chemotaxis proteins or MCP) by CheR. Also mediates the irreversible deamidation of specific glutamine residues to glutamic acid.</text>
</comment>
<dbReference type="Proteomes" id="UP001576776">
    <property type="component" value="Unassembled WGS sequence"/>
</dbReference>
<dbReference type="CDD" id="cd17541">
    <property type="entry name" value="REC_CheB-like"/>
    <property type="match status" value="1"/>
</dbReference>
<dbReference type="InterPro" id="IPR035909">
    <property type="entry name" value="CheB_C"/>
</dbReference>
<keyword evidence="3 5" id="KW-0378">Hydrolase</keyword>